<accession>A0ABV2SNM4</accession>
<gene>
    <name evidence="1" type="ORF">V5J35_004555</name>
</gene>
<comment type="caution">
    <text evidence="1">The sequence shown here is derived from an EMBL/GenBank/DDBJ whole genome shotgun (WGS) entry which is preliminary data.</text>
</comment>
<protein>
    <submittedName>
        <fullName evidence="1">Type IV secretory pathway VirB2 component (Pilin)</fullName>
    </submittedName>
</protein>
<reference evidence="1 2" key="1">
    <citation type="submission" date="2024-06" db="EMBL/GenBank/DDBJ databases">
        <title>Genomic Encyclopedia of Type Strains, Phase V (KMG-V): Genome sequencing to study the core and pangenomes of soil and plant-associated prokaryotes.</title>
        <authorList>
            <person name="Whitman W."/>
        </authorList>
    </citation>
    <scope>NUCLEOTIDE SEQUENCE [LARGE SCALE GENOMIC DNA]</scope>
    <source>
        <strain evidence="1 2">NE40</strain>
    </source>
</reference>
<evidence type="ECO:0000313" key="1">
    <source>
        <dbReference type="EMBL" id="MET4759363.1"/>
    </source>
</evidence>
<sequence length="117" mass="12479">MYSLSCLASTPHFLQSHLHQQRIMLQTAAILILALLSPELWAADTLTVTGSNDFSEIYGRLVGWIKGDLGRTLSISFVLIGLAYGMARNSLIGFATGVGAAVGLQVTPTIINSIFGL</sequence>
<evidence type="ECO:0000313" key="2">
    <source>
        <dbReference type="Proteomes" id="UP001549366"/>
    </source>
</evidence>
<dbReference type="EMBL" id="JBEWTB010000002">
    <property type="protein sequence ID" value="MET4759363.1"/>
    <property type="molecule type" value="Genomic_DNA"/>
</dbReference>
<organism evidence="1 2">
    <name type="scientific">Endozoicomonas lisbonensis</name>
    <dbReference type="NCBI Taxonomy" id="3120522"/>
    <lineage>
        <taxon>Bacteria</taxon>
        <taxon>Pseudomonadati</taxon>
        <taxon>Pseudomonadota</taxon>
        <taxon>Gammaproteobacteria</taxon>
        <taxon>Oceanospirillales</taxon>
        <taxon>Endozoicomonadaceae</taxon>
        <taxon>Endozoicomonas</taxon>
    </lineage>
</organism>
<dbReference type="InterPro" id="IPR059173">
    <property type="entry name" value="TraA_dom"/>
</dbReference>
<name>A0ABV2SNM4_9GAMM</name>
<dbReference type="NCBIfam" id="NF041281">
    <property type="entry name" value="TraA_gammapb"/>
    <property type="match status" value="1"/>
</dbReference>
<proteinExistence type="predicted"/>
<dbReference type="RefSeq" id="WP_354022276.1">
    <property type="nucleotide sequence ID" value="NZ_JBEWTD010000002.1"/>
</dbReference>
<dbReference type="Proteomes" id="UP001549366">
    <property type="component" value="Unassembled WGS sequence"/>
</dbReference>
<keyword evidence="2" id="KW-1185">Reference proteome</keyword>